<keyword evidence="3" id="KW-1185">Reference proteome</keyword>
<dbReference type="EMBL" id="CM000881">
    <property type="protein sequence ID" value="KQK10028.1"/>
    <property type="molecule type" value="Genomic_DNA"/>
</dbReference>
<dbReference type="RefSeq" id="XP_014755212.1">
    <property type="nucleotide sequence ID" value="XM_014899726.2"/>
</dbReference>
<evidence type="ECO:0000313" key="1">
    <source>
        <dbReference type="EMBL" id="KQK10028.1"/>
    </source>
</evidence>
<dbReference type="Gene3D" id="3.40.1500.20">
    <property type="match status" value="1"/>
</dbReference>
<dbReference type="STRING" id="15368.A0A0Q3JCP6"/>
<accession>A0A0Q3JCP6</accession>
<dbReference type="GeneID" id="100843855"/>
<dbReference type="ExpressionAtlas" id="A0A0Q3JCP6">
    <property type="expression patterns" value="baseline and differential"/>
</dbReference>
<dbReference type="RefSeq" id="XP_024315508.1">
    <property type="nucleotide sequence ID" value="XM_024459740.1"/>
</dbReference>
<dbReference type="OrthoDB" id="26525at2759"/>
<gene>
    <name evidence="2" type="primary">LOC100843855</name>
    <name evidence="1" type="ORF">BRADI_2g51592v3</name>
</gene>
<dbReference type="Pfam" id="PF06405">
    <property type="entry name" value="RCC_reductase"/>
    <property type="match status" value="1"/>
</dbReference>
<dbReference type="Proteomes" id="UP000008810">
    <property type="component" value="Chromosome 2"/>
</dbReference>
<protein>
    <recommendedName>
        <fullName evidence="4">Red chlorophyll catabolite reductase</fullName>
    </recommendedName>
</protein>
<sequence length="334" mass="36342">MLPAPCRPGDFRLVRFCSPRPAPFSINNAAPRRHRRLHRSLDAQMSMRKSSSVVAASLSRREEAVARMPPLAHREVMLALAGESEARLGDRLMPSEVPADVTDFRNAAGDALGSVDVRRGTPGSSIDFMLEAWFHRDLPGGRGAIDITSLIVFLNGATDAPHFLMELIQGGPASLVVLLDLFPRRDLPLHPDYIARYYEGTGVDAHRGAIEALPQARPYVSPSLLVRSLWSPTAVVVDVQCGEQGAAAPLDGIVRGQIAESAREVLGVWLEHCAGAGADMGMMWDEERERMVARDKMISTTSVELNLSANLPRMFDADVSSRVVAEIGKAFTGR</sequence>
<reference evidence="1" key="2">
    <citation type="submission" date="2017-06" db="EMBL/GenBank/DDBJ databases">
        <title>WGS assembly of Brachypodium distachyon.</title>
        <authorList>
            <consortium name="The International Brachypodium Initiative"/>
            <person name="Lucas S."/>
            <person name="Harmon-Smith M."/>
            <person name="Lail K."/>
            <person name="Tice H."/>
            <person name="Grimwood J."/>
            <person name="Bruce D."/>
            <person name="Barry K."/>
            <person name="Shu S."/>
            <person name="Lindquist E."/>
            <person name="Wang M."/>
            <person name="Pitluck S."/>
            <person name="Vogel J.P."/>
            <person name="Garvin D.F."/>
            <person name="Mockler T.C."/>
            <person name="Schmutz J."/>
            <person name="Rokhsar D."/>
            <person name="Bevan M.W."/>
        </authorList>
    </citation>
    <scope>NUCLEOTIDE SEQUENCE</scope>
    <source>
        <strain evidence="1">Bd21</strain>
    </source>
</reference>
<dbReference type="InterPro" id="IPR009439">
    <property type="entry name" value="RCC_reductase"/>
</dbReference>
<name>A0A0Q3JCP6_BRADI</name>
<reference evidence="2" key="3">
    <citation type="submission" date="2018-08" db="UniProtKB">
        <authorList>
            <consortium name="EnsemblPlants"/>
        </authorList>
    </citation>
    <scope>IDENTIFICATION</scope>
    <source>
        <strain evidence="2">cv. Bd21</strain>
    </source>
</reference>
<reference evidence="1 2" key="1">
    <citation type="journal article" date="2010" name="Nature">
        <title>Genome sequencing and analysis of the model grass Brachypodium distachyon.</title>
        <authorList>
            <consortium name="International Brachypodium Initiative"/>
        </authorList>
    </citation>
    <scope>NUCLEOTIDE SEQUENCE [LARGE SCALE GENOMIC DNA]</scope>
    <source>
        <strain evidence="1">Bd21</strain>
        <strain evidence="2">cv. Bd21</strain>
    </source>
</reference>
<dbReference type="AlphaFoldDB" id="A0A0Q3JCP6"/>
<dbReference type="PANTHER" id="PTHR34685:SF1">
    <property type="entry name" value="OS10G0389300 PROTEIN"/>
    <property type="match status" value="1"/>
</dbReference>
<evidence type="ECO:0000313" key="3">
    <source>
        <dbReference type="Proteomes" id="UP000008810"/>
    </source>
</evidence>
<evidence type="ECO:0008006" key="4">
    <source>
        <dbReference type="Google" id="ProtNLM"/>
    </source>
</evidence>
<dbReference type="Gramene" id="KQK10028">
    <property type="protein sequence ID" value="KQK10028"/>
    <property type="gene ID" value="BRADI_2g51592v3"/>
</dbReference>
<proteinExistence type="predicted"/>
<dbReference type="GO" id="GO:0009507">
    <property type="term" value="C:chloroplast"/>
    <property type="evidence" value="ECO:0000318"/>
    <property type="project" value="GO_Central"/>
</dbReference>
<dbReference type="RefSeq" id="XP_003567172.2">
    <property type="nucleotide sequence ID" value="XM_003567124.4"/>
</dbReference>
<dbReference type="PANTHER" id="PTHR34685">
    <property type="entry name" value="RED CHLOROPHYLL CATABOLITE REDUCTASE, CHLOROPLASTIC"/>
    <property type="match status" value="1"/>
</dbReference>
<organism evidence="1">
    <name type="scientific">Brachypodium distachyon</name>
    <name type="common">Purple false brome</name>
    <name type="synonym">Trachynia distachya</name>
    <dbReference type="NCBI Taxonomy" id="15368"/>
    <lineage>
        <taxon>Eukaryota</taxon>
        <taxon>Viridiplantae</taxon>
        <taxon>Streptophyta</taxon>
        <taxon>Embryophyta</taxon>
        <taxon>Tracheophyta</taxon>
        <taxon>Spermatophyta</taxon>
        <taxon>Magnoliopsida</taxon>
        <taxon>Liliopsida</taxon>
        <taxon>Poales</taxon>
        <taxon>Poaceae</taxon>
        <taxon>BOP clade</taxon>
        <taxon>Pooideae</taxon>
        <taxon>Stipodae</taxon>
        <taxon>Brachypodieae</taxon>
        <taxon>Brachypodium</taxon>
    </lineage>
</organism>
<evidence type="ECO:0000313" key="2">
    <source>
        <dbReference type="EnsemblPlants" id="KQK10028"/>
    </source>
</evidence>
<dbReference type="GO" id="GO:0015996">
    <property type="term" value="P:chlorophyll catabolic process"/>
    <property type="evidence" value="ECO:0000318"/>
    <property type="project" value="GO_Central"/>
</dbReference>
<dbReference type="EnsemblPlants" id="KQK10028">
    <property type="protein sequence ID" value="KQK10028"/>
    <property type="gene ID" value="BRADI_2g51592v3"/>
</dbReference>
<dbReference type="GO" id="GO:0051743">
    <property type="term" value="F:red chlorophyll catabolite reductase activity"/>
    <property type="evidence" value="ECO:0000318"/>
    <property type="project" value="GO_Central"/>
</dbReference>